<dbReference type="Pfam" id="PF04873">
    <property type="entry name" value="EIN3_DNA-bd"/>
    <property type="match status" value="1"/>
</dbReference>
<proteinExistence type="inferred from homology"/>
<dbReference type="InterPro" id="IPR006957">
    <property type="entry name" value="EIN3"/>
</dbReference>
<feature type="region of interest" description="Disordered" evidence="5">
    <location>
        <begin position="61"/>
        <end position="82"/>
    </location>
</feature>
<keyword evidence="3" id="KW-0936">Ethylene signaling pathway</keyword>
<accession>A0AAP0L9H8</accession>
<sequence>MVRIDDGDGDGVEEYDMGLFDSQSNEGDGGGELGVVDDEISIEDLEKRMWRDRVHLRKLKEQQRGNTSSTSEPDEYAIAKEEQSRRRKMARAKDAILKYMVKTMEVCRAQGFVYGIILEKGKPVMGSSDNLRTWWKEIIKFDKSGPMAIAEQLLRGAHERGGGSHELVQSSFIHHLNGLQDTTLGSLLSALIYTVTLHREGSL</sequence>
<feature type="compositionally biased region" description="Acidic residues" evidence="5">
    <location>
        <begin position="7"/>
        <end position="16"/>
    </location>
</feature>
<organism evidence="7 8">
    <name type="scientific">Stephania cephalantha</name>
    <dbReference type="NCBI Taxonomy" id="152367"/>
    <lineage>
        <taxon>Eukaryota</taxon>
        <taxon>Viridiplantae</taxon>
        <taxon>Streptophyta</taxon>
        <taxon>Embryophyta</taxon>
        <taxon>Tracheophyta</taxon>
        <taxon>Spermatophyta</taxon>
        <taxon>Magnoliopsida</taxon>
        <taxon>Ranunculales</taxon>
        <taxon>Menispermaceae</taxon>
        <taxon>Menispermoideae</taxon>
        <taxon>Cissampelideae</taxon>
        <taxon>Stephania</taxon>
    </lineage>
</organism>
<comment type="similarity">
    <text evidence="2">Belongs to the EIN3 family.</text>
</comment>
<dbReference type="GO" id="GO:0003700">
    <property type="term" value="F:DNA-binding transcription factor activity"/>
    <property type="evidence" value="ECO:0007669"/>
    <property type="project" value="InterPro"/>
</dbReference>
<evidence type="ECO:0000313" key="8">
    <source>
        <dbReference type="Proteomes" id="UP001419268"/>
    </source>
</evidence>
<dbReference type="PANTHER" id="PTHR33305:SF29">
    <property type="entry name" value="ETHYLENE INSENSITIVE 3-LIKE 5 PROTEIN"/>
    <property type="match status" value="1"/>
</dbReference>
<name>A0AAP0L9H8_9MAGN</name>
<dbReference type="GO" id="GO:0003677">
    <property type="term" value="F:DNA binding"/>
    <property type="evidence" value="ECO:0007669"/>
    <property type="project" value="TreeGrafter"/>
</dbReference>
<keyword evidence="4" id="KW-0539">Nucleus</keyword>
<dbReference type="PANTHER" id="PTHR33305">
    <property type="entry name" value="ETHYLENE INSENSITIVE 3-LIKE 2 PROTEIN"/>
    <property type="match status" value="1"/>
</dbReference>
<evidence type="ECO:0000259" key="6">
    <source>
        <dbReference type="Pfam" id="PF04873"/>
    </source>
</evidence>
<evidence type="ECO:0000313" key="7">
    <source>
        <dbReference type="EMBL" id="KAK9166816.1"/>
    </source>
</evidence>
<dbReference type="Gene3D" id="1.10.3180.10">
    <property type="entry name" value="DNA-binding domain of EIN3-like"/>
    <property type="match status" value="1"/>
</dbReference>
<evidence type="ECO:0000256" key="4">
    <source>
        <dbReference type="ARBA" id="ARBA00023242"/>
    </source>
</evidence>
<feature type="region of interest" description="Disordered" evidence="5">
    <location>
        <begin position="1"/>
        <end position="34"/>
    </location>
</feature>
<dbReference type="InterPro" id="IPR023278">
    <property type="entry name" value="Ethylene_insens-like_DNA-bd"/>
</dbReference>
<dbReference type="GO" id="GO:0005634">
    <property type="term" value="C:nucleus"/>
    <property type="evidence" value="ECO:0007669"/>
    <property type="project" value="UniProtKB-SubCell"/>
</dbReference>
<evidence type="ECO:0000256" key="1">
    <source>
        <dbReference type="ARBA" id="ARBA00004123"/>
    </source>
</evidence>
<evidence type="ECO:0000256" key="2">
    <source>
        <dbReference type="ARBA" id="ARBA00009416"/>
    </source>
</evidence>
<evidence type="ECO:0000256" key="5">
    <source>
        <dbReference type="SAM" id="MobiDB-lite"/>
    </source>
</evidence>
<comment type="caution">
    <text evidence="7">The sequence shown here is derived from an EMBL/GenBank/DDBJ whole genome shotgun (WGS) entry which is preliminary data.</text>
</comment>
<keyword evidence="8" id="KW-1185">Reference proteome</keyword>
<dbReference type="AlphaFoldDB" id="A0AAP0L9H8"/>
<comment type="subcellular location">
    <subcellularLocation>
        <location evidence="1">Nucleus</location>
    </subcellularLocation>
</comment>
<reference evidence="7 8" key="1">
    <citation type="submission" date="2024-01" db="EMBL/GenBank/DDBJ databases">
        <title>Genome assemblies of Stephania.</title>
        <authorList>
            <person name="Yang L."/>
        </authorList>
    </citation>
    <scope>NUCLEOTIDE SEQUENCE [LARGE SCALE GENOMIC DNA]</scope>
    <source>
        <strain evidence="7">JXDWG</strain>
        <tissue evidence="7">Leaf</tissue>
    </source>
</reference>
<evidence type="ECO:0000256" key="3">
    <source>
        <dbReference type="ARBA" id="ARBA00022745"/>
    </source>
</evidence>
<dbReference type="GO" id="GO:0009873">
    <property type="term" value="P:ethylene-activated signaling pathway"/>
    <property type="evidence" value="ECO:0007669"/>
    <property type="project" value="UniProtKB-KW"/>
</dbReference>
<dbReference type="InterPro" id="IPR047091">
    <property type="entry name" value="EIN3-like_DNA-bd"/>
</dbReference>
<gene>
    <name evidence="7" type="ORF">Scep_002007</name>
</gene>
<dbReference type="EMBL" id="JBBNAG010000001">
    <property type="protein sequence ID" value="KAK9166816.1"/>
    <property type="molecule type" value="Genomic_DNA"/>
</dbReference>
<protein>
    <recommendedName>
        <fullName evidence="6">Ethylene insensitive 3-like DNA-binding domain-containing protein</fullName>
    </recommendedName>
</protein>
<feature type="domain" description="Ethylene insensitive 3-like DNA-binding" evidence="6">
    <location>
        <begin position="43"/>
        <end position="192"/>
    </location>
</feature>
<dbReference type="Proteomes" id="UP001419268">
    <property type="component" value="Unassembled WGS sequence"/>
</dbReference>